<name>A0ABP7P4P2_9ACTN</name>
<reference evidence="2" key="1">
    <citation type="journal article" date="2019" name="Int. J. Syst. Evol. Microbiol.">
        <title>The Global Catalogue of Microorganisms (GCM) 10K type strain sequencing project: providing services to taxonomists for standard genome sequencing and annotation.</title>
        <authorList>
            <consortium name="The Broad Institute Genomics Platform"/>
            <consortium name="The Broad Institute Genome Sequencing Center for Infectious Disease"/>
            <person name="Wu L."/>
            <person name="Ma J."/>
        </authorList>
    </citation>
    <scope>NUCLEOTIDE SEQUENCE [LARGE SCALE GENOMIC DNA]</scope>
    <source>
        <strain evidence="2">JCM 16923</strain>
    </source>
</reference>
<dbReference type="Pfam" id="PF03583">
    <property type="entry name" value="LIP"/>
    <property type="match status" value="1"/>
</dbReference>
<proteinExistence type="predicted"/>
<protein>
    <recommendedName>
        <fullName evidence="3">Lipase</fullName>
    </recommendedName>
</protein>
<keyword evidence="2" id="KW-1185">Reference proteome</keyword>
<accession>A0ABP7P4P2</accession>
<dbReference type="Gene3D" id="3.40.50.1820">
    <property type="entry name" value="alpha/beta hydrolase"/>
    <property type="match status" value="2"/>
</dbReference>
<evidence type="ECO:0000313" key="1">
    <source>
        <dbReference type="EMBL" id="GAA3959563.1"/>
    </source>
</evidence>
<dbReference type="EMBL" id="BAAAZW010000005">
    <property type="protein sequence ID" value="GAA3959563.1"/>
    <property type="molecule type" value="Genomic_DNA"/>
</dbReference>
<evidence type="ECO:0000313" key="2">
    <source>
        <dbReference type="Proteomes" id="UP001418444"/>
    </source>
</evidence>
<dbReference type="InterPro" id="IPR005152">
    <property type="entry name" value="Lipase_secreted"/>
</dbReference>
<evidence type="ECO:0008006" key="3">
    <source>
        <dbReference type="Google" id="ProtNLM"/>
    </source>
</evidence>
<comment type="caution">
    <text evidence="1">The sequence shown here is derived from an EMBL/GenBank/DDBJ whole genome shotgun (WGS) entry which is preliminary data.</text>
</comment>
<organism evidence="1 2">
    <name type="scientific">Gordonia caeni</name>
    <dbReference type="NCBI Taxonomy" id="1007097"/>
    <lineage>
        <taxon>Bacteria</taxon>
        <taxon>Bacillati</taxon>
        <taxon>Actinomycetota</taxon>
        <taxon>Actinomycetes</taxon>
        <taxon>Mycobacteriales</taxon>
        <taxon>Gordoniaceae</taxon>
        <taxon>Gordonia</taxon>
    </lineage>
</organism>
<dbReference type="InterPro" id="IPR029058">
    <property type="entry name" value="AB_hydrolase_fold"/>
</dbReference>
<sequence length="251" mass="27036">MIVPDHQGPRQAYAEPVTAGHIVLDSVRAAARFDHRRFGESRVGMFGYSGGAIATNGAAKLIGSYAPELAPRMVGAALGGVPADFQILVGSMNANLATGLFHAATFGIARERPEILTKANHAAQWIATSPLKNVCVIPEALAGQTFLPMQVLSNDPDPFHSDVAYDIYRITKMADKKAEVPLYIFNGTQEFWIPAVGARNLFAEQCRLGANATYREAFGEHGIAAVTGYPEAATWLDSRLHGKPARSTCRR</sequence>
<dbReference type="PANTHER" id="PTHR34853:SF1">
    <property type="entry name" value="LIPASE 5"/>
    <property type="match status" value="1"/>
</dbReference>
<gene>
    <name evidence="1" type="ORF">GCM10022231_19190</name>
</gene>
<dbReference type="Proteomes" id="UP001418444">
    <property type="component" value="Unassembled WGS sequence"/>
</dbReference>
<dbReference type="PANTHER" id="PTHR34853">
    <property type="match status" value="1"/>
</dbReference>
<dbReference type="SUPFAM" id="SSF53474">
    <property type="entry name" value="alpha/beta-Hydrolases"/>
    <property type="match status" value="1"/>
</dbReference>